<organism evidence="2 3">
    <name type="scientific">Zhenpiania hominis</name>
    <dbReference type="NCBI Taxonomy" id="2763644"/>
    <lineage>
        <taxon>Bacteria</taxon>
        <taxon>Bacillati</taxon>
        <taxon>Bacillota</taxon>
        <taxon>Clostridia</taxon>
        <taxon>Peptostreptococcales</taxon>
        <taxon>Anaerovoracaceae</taxon>
        <taxon>Zhenpiania</taxon>
    </lineage>
</organism>
<keyword evidence="1" id="KW-1133">Transmembrane helix</keyword>
<evidence type="ECO:0000313" key="2">
    <source>
        <dbReference type="EMBL" id="MBC6680700.1"/>
    </source>
</evidence>
<dbReference type="EMBL" id="JACRYT010000017">
    <property type="protein sequence ID" value="MBC6680700.1"/>
    <property type="molecule type" value="Genomic_DNA"/>
</dbReference>
<keyword evidence="1" id="KW-0472">Membrane</keyword>
<dbReference type="RefSeq" id="WP_187303798.1">
    <property type="nucleotide sequence ID" value="NZ_JACRYT010000017.1"/>
</dbReference>
<dbReference type="Proteomes" id="UP000602647">
    <property type="component" value="Unassembled WGS sequence"/>
</dbReference>
<keyword evidence="1" id="KW-0812">Transmembrane</keyword>
<comment type="caution">
    <text evidence="2">The sequence shown here is derived from an EMBL/GenBank/DDBJ whole genome shotgun (WGS) entry which is preliminary data.</text>
</comment>
<name>A0A923NMJ3_9FIRM</name>
<evidence type="ECO:0000256" key="1">
    <source>
        <dbReference type="SAM" id="Phobius"/>
    </source>
</evidence>
<keyword evidence="3" id="KW-1185">Reference proteome</keyword>
<accession>A0A923NMJ3</accession>
<proteinExistence type="predicted"/>
<sequence>MKKKETSPLQKYLDEVKNYLKPVISVNRNFLCALKQDLEEYLDTHPDSCFEDFVEYFGSPESVAMQQLDELEEKDIRQIAKRKKIRILFLILLLFFLLASIGYIIYLSTFAQGTETLTLEVSEPEYIDDSVLE</sequence>
<dbReference type="AlphaFoldDB" id="A0A923NMJ3"/>
<reference evidence="2" key="1">
    <citation type="submission" date="2020-08" db="EMBL/GenBank/DDBJ databases">
        <title>Genome public.</title>
        <authorList>
            <person name="Liu C."/>
            <person name="Sun Q."/>
        </authorList>
    </citation>
    <scope>NUCLEOTIDE SEQUENCE</scope>
    <source>
        <strain evidence="2">BX12</strain>
    </source>
</reference>
<feature type="transmembrane region" description="Helical" evidence="1">
    <location>
        <begin position="87"/>
        <end position="106"/>
    </location>
</feature>
<gene>
    <name evidence="2" type="ORF">H9L42_12800</name>
</gene>
<protein>
    <submittedName>
        <fullName evidence="2">Uncharacterized protein</fullName>
    </submittedName>
</protein>
<evidence type="ECO:0000313" key="3">
    <source>
        <dbReference type="Proteomes" id="UP000602647"/>
    </source>
</evidence>